<evidence type="ECO:0000259" key="6">
    <source>
        <dbReference type="Pfam" id="PF00441"/>
    </source>
</evidence>
<dbReference type="Gene3D" id="1.10.540.10">
    <property type="entry name" value="Acyl-CoA dehydrogenase/oxidase, N-terminal domain"/>
    <property type="match status" value="1"/>
</dbReference>
<evidence type="ECO:0000256" key="2">
    <source>
        <dbReference type="ARBA" id="ARBA00009347"/>
    </source>
</evidence>
<dbReference type="SUPFAM" id="SSF56645">
    <property type="entry name" value="Acyl-CoA dehydrogenase NM domain-like"/>
    <property type="match status" value="1"/>
</dbReference>
<organism evidence="8 9">
    <name type="scientific">Spongiibacter thalassae</name>
    <dbReference type="NCBI Taxonomy" id="2721624"/>
    <lineage>
        <taxon>Bacteria</taxon>
        <taxon>Pseudomonadati</taxon>
        <taxon>Pseudomonadota</taxon>
        <taxon>Gammaproteobacteria</taxon>
        <taxon>Cellvibrionales</taxon>
        <taxon>Spongiibacteraceae</taxon>
        <taxon>Spongiibacter</taxon>
    </lineage>
</organism>
<dbReference type="EMBL" id="JAAWWK010000001">
    <property type="protein sequence ID" value="NKI16155.1"/>
    <property type="molecule type" value="Genomic_DNA"/>
</dbReference>
<dbReference type="RefSeq" id="WP_168448690.1">
    <property type="nucleotide sequence ID" value="NZ_JAAWWK010000001.1"/>
</dbReference>
<evidence type="ECO:0000256" key="1">
    <source>
        <dbReference type="ARBA" id="ARBA00001974"/>
    </source>
</evidence>
<name>A0ABX1GB10_9GAMM</name>
<keyword evidence="5" id="KW-0560">Oxidoreductase</keyword>
<comment type="cofactor">
    <cofactor evidence="1">
        <name>FAD</name>
        <dbReference type="ChEBI" id="CHEBI:57692"/>
    </cofactor>
</comment>
<dbReference type="InterPro" id="IPR009075">
    <property type="entry name" value="AcylCo_DH/oxidase_C"/>
</dbReference>
<feature type="domain" description="Acyl-CoA dehydrogenase/oxidase C-terminal" evidence="6">
    <location>
        <begin position="236"/>
        <end position="364"/>
    </location>
</feature>
<dbReference type="Proteomes" id="UP000765845">
    <property type="component" value="Unassembled WGS sequence"/>
</dbReference>
<dbReference type="PANTHER" id="PTHR43884">
    <property type="entry name" value="ACYL-COA DEHYDROGENASE"/>
    <property type="match status" value="1"/>
</dbReference>
<keyword evidence="4" id="KW-0274">FAD</keyword>
<evidence type="ECO:0000313" key="8">
    <source>
        <dbReference type="EMBL" id="NKI16155.1"/>
    </source>
</evidence>
<accession>A0ABX1GB10</accession>
<protein>
    <submittedName>
        <fullName evidence="8">Pimeloyl-CoA dehydrogenase small subunit</fullName>
    </submittedName>
</protein>
<evidence type="ECO:0000259" key="7">
    <source>
        <dbReference type="Pfam" id="PF02771"/>
    </source>
</evidence>
<dbReference type="Pfam" id="PF02771">
    <property type="entry name" value="Acyl-CoA_dh_N"/>
    <property type="match status" value="1"/>
</dbReference>
<dbReference type="PANTHER" id="PTHR43884:SF20">
    <property type="entry name" value="ACYL-COA DEHYDROGENASE FADE28"/>
    <property type="match status" value="1"/>
</dbReference>
<keyword evidence="3" id="KW-0285">Flavoprotein</keyword>
<keyword evidence="9" id="KW-1185">Reference proteome</keyword>
<evidence type="ECO:0000256" key="3">
    <source>
        <dbReference type="ARBA" id="ARBA00022630"/>
    </source>
</evidence>
<dbReference type="Pfam" id="PF00441">
    <property type="entry name" value="Acyl-CoA_dh_1"/>
    <property type="match status" value="1"/>
</dbReference>
<dbReference type="InterPro" id="IPR013786">
    <property type="entry name" value="AcylCoA_DH/ox_N"/>
</dbReference>
<sequence>MNFDYTEEQELLRTSLRAYLRDHYSFEQRRQWIATTEGRNSKVWQDFADRLGILGLAVAEDDGGIGGDAVSCMVVMEELGRSLVVEPYLESSLLGVRILQRSGNSAARALLAGVVDGSEIIVPALNEAASRFDLHKVQGRAQSVTEGFLIDASKIVVRGAPWASRFIVSAILNDELALFLVDASQAGLTINAYPCIDGGRAGDLAIVAATVNSDALLATGSEAETLLAEVQDLASAMLAAESLGVMARMHEDTVEYTRQRRQFGQPIANFQALQHRMVDMYMQLEMARSATLSAVLRQGEEVAERALAASAAKATINEACQFVGQNAVQLHGGMGMTDELAVSHYFKRATAIETQYGSRDYHLLRHADIRRSA</sequence>
<dbReference type="InterPro" id="IPR009100">
    <property type="entry name" value="AcylCoA_DH/oxidase_NM_dom_sf"/>
</dbReference>
<feature type="domain" description="Acyl-CoA dehydrogenase/oxidase N-terminal" evidence="7">
    <location>
        <begin position="6"/>
        <end position="109"/>
    </location>
</feature>
<evidence type="ECO:0000256" key="4">
    <source>
        <dbReference type="ARBA" id="ARBA00022827"/>
    </source>
</evidence>
<dbReference type="Gene3D" id="2.40.110.10">
    <property type="entry name" value="Butyryl-CoA Dehydrogenase, subunit A, domain 2"/>
    <property type="match status" value="1"/>
</dbReference>
<dbReference type="InterPro" id="IPR037069">
    <property type="entry name" value="AcylCoA_DH/ox_N_sf"/>
</dbReference>
<comment type="caution">
    <text evidence="8">The sequence shown here is derived from an EMBL/GenBank/DDBJ whole genome shotgun (WGS) entry which is preliminary data.</text>
</comment>
<proteinExistence type="inferred from homology"/>
<comment type="similarity">
    <text evidence="2">Belongs to the acyl-CoA dehydrogenase family.</text>
</comment>
<dbReference type="SUPFAM" id="SSF47203">
    <property type="entry name" value="Acyl-CoA dehydrogenase C-terminal domain-like"/>
    <property type="match status" value="1"/>
</dbReference>
<dbReference type="CDD" id="cd00567">
    <property type="entry name" value="ACAD"/>
    <property type="match status" value="1"/>
</dbReference>
<gene>
    <name evidence="8" type="ORF">HCU74_01860</name>
</gene>
<dbReference type="InterPro" id="IPR036250">
    <property type="entry name" value="AcylCo_DH-like_C"/>
</dbReference>
<evidence type="ECO:0000256" key="5">
    <source>
        <dbReference type="ARBA" id="ARBA00023002"/>
    </source>
</evidence>
<dbReference type="Gene3D" id="1.20.140.10">
    <property type="entry name" value="Butyryl-CoA Dehydrogenase, subunit A, domain 3"/>
    <property type="match status" value="1"/>
</dbReference>
<dbReference type="InterPro" id="IPR046373">
    <property type="entry name" value="Acyl-CoA_Oxase/DH_mid-dom_sf"/>
</dbReference>
<evidence type="ECO:0000313" key="9">
    <source>
        <dbReference type="Proteomes" id="UP000765845"/>
    </source>
</evidence>
<reference evidence="8 9" key="1">
    <citation type="submission" date="2020-04" db="EMBL/GenBank/DDBJ databases">
        <authorList>
            <person name="Yoon J."/>
        </authorList>
    </citation>
    <scope>NUCLEOTIDE SEQUENCE [LARGE SCALE GENOMIC DNA]</scope>
    <source>
        <strain evidence="8 9">KMU-166</strain>
    </source>
</reference>